<accession>A0ABN9NGC6</accession>
<dbReference type="Proteomes" id="UP001190464">
    <property type="component" value="Chromosome"/>
</dbReference>
<dbReference type="RefSeq" id="WP_308486842.1">
    <property type="nucleotide sequence ID" value="NZ_OY726398.1"/>
</dbReference>
<keyword evidence="2" id="KW-1185">Reference proteome</keyword>
<sequence>MDDAWQVEEGTGWVHVPGFGKIAPQRDNVGGGRNYFTAKTSNDEYAKVAGDAITGGPESWYYETDTPFFLADYSGRCVEVEISVLQGGRYAVKYRPGSWPSGTPGGW</sequence>
<evidence type="ECO:0000313" key="2">
    <source>
        <dbReference type="Proteomes" id="UP001190464"/>
    </source>
</evidence>
<proteinExistence type="predicted"/>
<evidence type="ECO:0000313" key="1">
    <source>
        <dbReference type="EMBL" id="CAJ1504178.1"/>
    </source>
</evidence>
<gene>
    <name evidence="1" type="ORF">MU0102_002179</name>
</gene>
<name>A0ABN9NGC6_9MYCO</name>
<dbReference type="EMBL" id="OY726398">
    <property type="protein sequence ID" value="CAJ1504178.1"/>
    <property type="molecule type" value="Genomic_DNA"/>
</dbReference>
<reference evidence="1 2" key="1">
    <citation type="submission" date="2023-08" db="EMBL/GenBank/DDBJ databases">
        <authorList>
            <person name="Folkvardsen B D."/>
            <person name="Norman A."/>
        </authorList>
    </citation>
    <scope>NUCLEOTIDE SEQUENCE [LARGE SCALE GENOMIC DNA]</scope>
    <source>
        <strain evidence="1 2">Mu0102</strain>
    </source>
</reference>
<protein>
    <submittedName>
        <fullName evidence="1">Uncharacterized protein</fullName>
    </submittedName>
</protein>
<organism evidence="1 2">
    <name type="scientific">[Mycobacterium] holstebronense</name>
    <dbReference type="NCBI Taxonomy" id="3064288"/>
    <lineage>
        <taxon>Bacteria</taxon>
        <taxon>Bacillati</taxon>
        <taxon>Actinomycetota</taxon>
        <taxon>Actinomycetes</taxon>
        <taxon>Mycobacteriales</taxon>
        <taxon>Mycobacteriaceae</taxon>
        <taxon>Mycolicibacterium</taxon>
    </lineage>
</organism>